<comment type="caution">
    <text evidence="2">The sequence shown here is derived from an EMBL/GenBank/DDBJ whole genome shotgun (WGS) entry which is preliminary data.</text>
</comment>
<sequence>MNTALLLIGQLIIYSLLMLADEYAGTLLAAILGTICFAIWGLSHLVELVQPSRVSKSYYTYVLTGWVAPALALIGFIYLRGGIGWL</sequence>
<dbReference type="RefSeq" id="WP_238750505.1">
    <property type="nucleotide sequence ID" value="NZ_CAKLPZ010000001.1"/>
</dbReference>
<organism evidence="2 3">
    <name type="scientific">Neolewinella maritima</name>
    <dbReference type="NCBI Taxonomy" id="1383882"/>
    <lineage>
        <taxon>Bacteria</taxon>
        <taxon>Pseudomonadati</taxon>
        <taxon>Bacteroidota</taxon>
        <taxon>Saprospiria</taxon>
        <taxon>Saprospirales</taxon>
        <taxon>Lewinellaceae</taxon>
        <taxon>Neolewinella</taxon>
    </lineage>
</organism>
<keyword evidence="1" id="KW-0472">Membrane</keyword>
<accession>A0ABM9B1C7</accession>
<gene>
    <name evidence="2" type="ORF">LEM8419_01608</name>
</gene>
<protein>
    <submittedName>
        <fullName evidence="2">Uncharacterized protein</fullName>
    </submittedName>
</protein>
<feature type="transmembrane region" description="Helical" evidence="1">
    <location>
        <begin position="27"/>
        <end position="46"/>
    </location>
</feature>
<keyword evidence="3" id="KW-1185">Reference proteome</keyword>
<dbReference type="Proteomes" id="UP000837803">
    <property type="component" value="Unassembled WGS sequence"/>
</dbReference>
<proteinExistence type="predicted"/>
<keyword evidence="1" id="KW-0812">Transmembrane</keyword>
<evidence type="ECO:0000313" key="3">
    <source>
        <dbReference type="Proteomes" id="UP000837803"/>
    </source>
</evidence>
<evidence type="ECO:0000256" key="1">
    <source>
        <dbReference type="SAM" id="Phobius"/>
    </source>
</evidence>
<dbReference type="EMBL" id="CAKLPZ010000001">
    <property type="protein sequence ID" value="CAH1000455.1"/>
    <property type="molecule type" value="Genomic_DNA"/>
</dbReference>
<feature type="transmembrane region" description="Helical" evidence="1">
    <location>
        <begin position="58"/>
        <end position="79"/>
    </location>
</feature>
<evidence type="ECO:0000313" key="2">
    <source>
        <dbReference type="EMBL" id="CAH1000455.1"/>
    </source>
</evidence>
<keyword evidence="1" id="KW-1133">Transmembrane helix</keyword>
<name>A0ABM9B1C7_9BACT</name>
<reference evidence="2" key="1">
    <citation type="submission" date="2021-12" db="EMBL/GenBank/DDBJ databases">
        <authorList>
            <person name="Rodrigo-Torres L."/>
            <person name="Arahal R. D."/>
            <person name="Lucena T."/>
        </authorList>
    </citation>
    <scope>NUCLEOTIDE SEQUENCE</scope>
    <source>
        <strain evidence="2">CECT 8419</strain>
    </source>
</reference>